<evidence type="ECO:0000259" key="1">
    <source>
        <dbReference type="Pfam" id="PF00561"/>
    </source>
</evidence>
<dbReference type="Gene3D" id="3.40.50.1820">
    <property type="entry name" value="alpha/beta hydrolase"/>
    <property type="match status" value="1"/>
</dbReference>
<proteinExistence type="predicted"/>
<dbReference type="InterPro" id="IPR000073">
    <property type="entry name" value="AB_hydrolase_1"/>
</dbReference>
<dbReference type="PANTHER" id="PTHR36837">
    <property type="entry name" value="POLY(3-HYDROXYALKANOATE) POLYMERASE SUBUNIT PHAC"/>
    <property type="match status" value="1"/>
</dbReference>
<protein>
    <submittedName>
        <fullName evidence="2">Alpha/beta fold hydrolase</fullName>
    </submittedName>
</protein>
<dbReference type="SUPFAM" id="SSF53474">
    <property type="entry name" value="alpha/beta-Hydrolases"/>
    <property type="match status" value="1"/>
</dbReference>
<keyword evidence="2" id="KW-0378">Hydrolase</keyword>
<reference evidence="3" key="1">
    <citation type="journal article" date="2019" name="Int. J. Syst. Evol. Microbiol.">
        <title>The Global Catalogue of Microorganisms (GCM) 10K type strain sequencing project: providing services to taxonomists for standard genome sequencing and annotation.</title>
        <authorList>
            <consortium name="The Broad Institute Genomics Platform"/>
            <consortium name="The Broad Institute Genome Sequencing Center for Infectious Disease"/>
            <person name="Wu L."/>
            <person name="Ma J."/>
        </authorList>
    </citation>
    <scope>NUCLEOTIDE SEQUENCE [LARGE SCALE GENOMIC DNA]</scope>
    <source>
        <strain evidence="3">YIM 94188</strain>
    </source>
</reference>
<dbReference type="Proteomes" id="UP001596072">
    <property type="component" value="Unassembled WGS sequence"/>
</dbReference>
<dbReference type="PANTHER" id="PTHR36837:SF2">
    <property type="entry name" value="POLY(3-HYDROXYALKANOATE) POLYMERASE SUBUNIT PHAC"/>
    <property type="match status" value="1"/>
</dbReference>
<keyword evidence="3" id="KW-1185">Reference proteome</keyword>
<sequence>MTALLAGITAPVRGARARAARNAQRTVNALRLAGGLDRPQTGHSQHTIAWRQGKASLRHYTDVTGGRPVLLVPSLINRSHIWDLRPGDSFVEGLQAAGHDVFLVDWGVPDERDVGNSMSTYVDQYLPAAMTAAREATGQNPVVIGHCFGGVIAALWTASTDAPPAALICLGVPTNWLEMGPLAQMTRQGRIDPEDILDRTGNVPPTTLLRSFQMLRPLGDLGGYVILWTRLHDRRAAQAIWALSNWARDHVPFPGAAFVDMVRRISRGNGLATGSVVLGDRARNLSAIKVPFLNIYGTYDHVTPPASVTPLADLVGSDDAETQSLKAGHVGLLVGSSARKQTLPAVTAWLDARGLGAASQR</sequence>
<evidence type="ECO:0000313" key="2">
    <source>
        <dbReference type="EMBL" id="MFC5729362.1"/>
    </source>
</evidence>
<dbReference type="Pfam" id="PF00561">
    <property type="entry name" value="Abhydrolase_1"/>
    <property type="match status" value="1"/>
</dbReference>
<name>A0ABW0ZGB0_9ACTN</name>
<evidence type="ECO:0000313" key="3">
    <source>
        <dbReference type="Proteomes" id="UP001596072"/>
    </source>
</evidence>
<organism evidence="2 3">
    <name type="scientific">Nocardioides vastitatis</name>
    <dbReference type="NCBI Taxonomy" id="2568655"/>
    <lineage>
        <taxon>Bacteria</taxon>
        <taxon>Bacillati</taxon>
        <taxon>Actinomycetota</taxon>
        <taxon>Actinomycetes</taxon>
        <taxon>Propionibacteriales</taxon>
        <taxon>Nocardioidaceae</taxon>
        <taxon>Nocardioides</taxon>
    </lineage>
</organism>
<feature type="domain" description="AB hydrolase-1" evidence="1">
    <location>
        <begin position="68"/>
        <end position="335"/>
    </location>
</feature>
<dbReference type="GO" id="GO:0016787">
    <property type="term" value="F:hydrolase activity"/>
    <property type="evidence" value="ECO:0007669"/>
    <property type="project" value="UniProtKB-KW"/>
</dbReference>
<dbReference type="RefSeq" id="WP_168798238.1">
    <property type="nucleotide sequence ID" value="NZ_JBHSNS010000004.1"/>
</dbReference>
<dbReference type="EMBL" id="JBHSNS010000004">
    <property type="protein sequence ID" value="MFC5729362.1"/>
    <property type="molecule type" value="Genomic_DNA"/>
</dbReference>
<gene>
    <name evidence="2" type="ORF">ACFPQB_10575</name>
</gene>
<comment type="caution">
    <text evidence="2">The sequence shown here is derived from an EMBL/GenBank/DDBJ whole genome shotgun (WGS) entry which is preliminary data.</text>
</comment>
<dbReference type="InterPro" id="IPR029058">
    <property type="entry name" value="AB_hydrolase_fold"/>
</dbReference>
<accession>A0ABW0ZGB0</accession>
<dbReference type="InterPro" id="IPR051321">
    <property type="entry name" value="PHA/PHB_synthase"/>
</dbReference>